<dbReference type="Proteomes" id="UP000829196">
    <property type="component" value="Unassembled WGS sequence"/>
</dbReference>
<gene>
    <name evidence="1" type="ORF">KFK09_010180</name>
</gene>
<keyword evidence="2" id="KW-1185">Reference proteome</keyword>
<organism evidence="1 2">
    <name type="scientific">Dendrobium nobile</name>
    <name type="common">Orchid</name>
    <dbReference type="NCBI Taxonomy" id="94219"/>
    <lineage>
        <taxon>Eukaryota</taxon>
        <taxon>Viridiplantae</taxon>
        <taxon>Streptophyta</taxon>
        <taxon>Embryophyta</taxon>
        <taxon>Tracheophyta</taxon>
        <taxon>Spermatophyta</taxon>
        <taxon>Magnoliopsida</taxon>
        <taxon>Liliopsida</taxon>
        <taxon>Asparagales</taxon>
        <taxon>Orchidaceae</taxon>
        <taxon>Epidendroideae</taxon>
        <taxon>Malaxideae</taxon>
        <taxon>Dendrobiinae</taxon>
        <taxon>Dendrobium</taxon>
    </lineage>
</organism>
<evidence type="ECO:0000313" key="2">
    <source>
        <dbReference type="Proteomes" id="UP000829196"/>
    </source>
</evidence>
<sequence length="56" mass="6697">MHSGSRWYGEDNSLANVDKDEITKEFDHKMWVCIFLHCFPYDVNVKQYWGVILCLN</sequence>
<evidence type="ECO:0000313" key="1">
    <source>
        <dbReference type="EMBL" id="KAI0514146.1"/>
    </source>
</evidence>
<accession>A0A8T3BPL0</accession>
<name>A0A8T3BPL0_DENNO</name>
<protein>
    <submittedName>
        <fullName evidence="1">Uncharacterized protein</fullName>
    </submittedName>
</protein>
<reference evidence="1" key="1">
    <citation type="journal article" date="2022" name="Front. Genet.">
        <title>Chromosome-Scale Assembly of the Dendrobium nobile Genome Provides Insights Into the Molecular Mechanism of the Biosynthesis of the Medicinal Active Ingredient of Dendrobium.</title>
        <authorList>
            <person name="Xu Q."/>
            <person name="Niu S.-C."/>
            <person name="Li K.-L."/>
            <person name="Zheng P.-J."/>
            <person name="Zhang X.-J."/>
            <person name="Jia Y."/>
            <person name="Liu Y."/>
            <person name="Niu Y.-X."/>
            <person name="Yu L.-H."/>
            <person name="Chen D.-F."/>
            <person name="Zhang G.-Q."/>
        </authorList>
    </citation>
    <scope>NUCLEOTIDE SEQUENCE</scope>
    <source>
        <tissue evidence="1">Leaf</tissue>
    </source>
</reference>
<proteinExistence type="predicted"/>
<dbReference type="EMBL" id="JAGYWB010000008">
    <property type="protein sequence ID" value="KAI0514146.1"/>
    <property type="molecule type" value="Genomic_DNA"/>
</dbReference>
<comment type="caution">
    <text evidence="1">The sequence shown here is derived from an EMBL/GenBank/DDBJ whole genome shotgun (WGS) entry which is preliminary data.</text>
</comment>
<dbReference type="AlphaFoldDB" id="A0A8T3BPL0"/>